<dbReference type="Pfam" id="PF03119">
    <property type="entry name" value="DNA_ligase_ZBD"/>
    <property type="match status" value="1"/>
</dbReference>
<keyword evidence="14" id="KW-0464">Manganese</keyword>
<dbReference type="SUPFAM" id="SSF52113">
    <property type="entry name" value="BRCT domain"/>
    <property type="match status" value="1"/>
</dbReference>
<keyword evidence="10 14" id="KW-0520">NAD</keyword>
<evidence type="ECO:0000256" key="11">
    <source>
        <dbReference type="ARBA" id="ARBA00023204"/>
    </source>
</evidence>
<accession>A0A2M7H2I5</accession>
<feature type="active site" description="N6-AMP-lysine intermediate" evidence="14">
    <location>
        <position position="116"/>
    </location>
</feature>
<evidence type="ECO:0000256" key="6">
    <source>
        <dbReference type="ARBA" id="ARBA00022723"/>
    </source>
</evidence>
<dbReference type="InterPro" id="IPR041663">
    <property type="entry name" value="DisA/LigA_HHH"/>
</dbReference>
<dbReference type="Proteomes" id="UP000230292">
    <property type="component" value="Unassembled WGS sequence"/>
</dbReference>
<feature type="domain" description="BRCT" evidence="16">
    <location>
        <begin position="588"/>
        <end position="664"/>
    </location>
</feature>
<reference evidence="17 18" key="1">
    <citation type="submission" date="2017-09" db="EMBL/GenBank/DDBJ databases">
        <title>Depth-based differentiation of microbial function through sediment-hosted aquifers and enrichment of novel symbionts in the deep terrestrial subsurface.</title>
        <authorList>
            <person name="Probst A.J."/>
            <person name="Ladd B."/>
            <person name="Jarett J.K."/>
            <person name="Geller-Mcgrath D.E."/>
            <person name="Sieber C.M."/>
            <person name="Emerson J.B."/>
            <person name="Anantharaman K."/>
            <person name="Thomas B.C."/>
            <person name="Malmstrom R."/>
            <person name="Stieglmeier M."/>
            <person name="Klingl A."/>
            <person name="Woyke T."/>
            <person name="Ryan C.M."/>
            <person name="Banfield J.F."/>
        </authorList>
    </citation>
    <scope>NUCLEOTIDE SEQUENCE [LARGE SCALE GENOMIC DNA]</scope>
    <source>
        <strain evidence="17">CG15_BIG_FIL_POST_REV_8_21_14_020_45_12</strain>
    </source>
</reference>
<sequence length="664" mass="73485">MKKSEAKIRIDKLKKEINHHRYLYHVLDRQEISEAALDSLKDELFKLEDQFPEFVTADSPTQRVAGEPSSQFSKVKHSQRMLSLNDAFSSEDVFGWLERLKRVDPNAAYDFFAETKMDGLALSLVYLNGVLETGATRGNGEVGEDVTVNVRTIESVPLQLASEGLSKQVARIEVRGEVYLSKTDFNKINLEREKAGEPAYMNPRNTAAGTLRQLDPKLVAARNLRFMAYALPTNLGQETHAEEHQLLKELGFATDPLAVTCQKVDEVFDFFEATGKQRDNLDYQIDGIVVQVNSTALFQRLGVVGKAPRAAIAMKFPAEQATSIVEDIQIQVGRTGVLTPVAHLRPVRVAGTIVQRATLHNVDEIKRLGLKIGDTVIVEKAGDIIPDIVEVMVNLRTGKERPFKMPKTCPVCAEPTSRQDGEVAFYCTNNDCLAKQREQFYHFVSKKGLDVDGLGPRIIDQLMDADLITTPADLFKLTKEDVLPLEGFAELAAENLIESLNKARVVPLARFIFALGIRHVGEQTALDLAKQFGSVEKLQQATPEQIETIHDLGPAAASSLTKYFSDAARQKYFNELIAQLQIQKPQQGASNKLNGKSYLFTGTLASMTRDDAKALVRDNGGQVLSAVSKNLDYLVTGDAPGSKVEKAMHLGVKILTEKEFLGML</sequence>
<comment type="similarity">
    <text evidence="13 14">Belongs to the NAD-dependent DNA ligase family. LigA subfamily.</text>
</comment>
<dbReference type="GO" id="GO:0003911">
    <property type="term" value="F:DNA ligase (NAD+) activity"/>
    <property type="evidence" value="ECO:0007669"/>
    <property type="project" value="UniProtKB-UniRule"/>
</dbReference>
<feature type="binding site" evidence="14">
    <location>
        <position position="412"/>
    </location>
    <ligand>
        <name>Zn(2+)</name>
        <dbReference type="ChEBI" id="CHEBI:29105"/>
    </ligand>
</feature>
<dbReference type="Pfam" id="PF01653">
    <property type="entry name" value="DNA_ligase_aden"/>
    <property type="match status" value="1"/>
</dbReference>
<dbReference type="SMART" id="SM00292">
    <property type="entry name" value="BRCT"/>
    <property type="match status" value="1"/>
</dbReference>
<keyword evidence="9 14" id="KW-0460">Magnesium</keyword>
<dbReference type="InterPro" id="IPR001357">
    <property type="entry name" value="BRCT_dom"/>
</dbReference>
<evidence type="ECO:0000256" key="14">
    <source>
        <dbReference type="HAMAP-Rule" id="MF_01588"/>
    </source>
</evidence>
<gene>
    <name evidence="14" type="primary">ligA</name>
    <name evidence="17" type="ORF">COW24_05355</name>
</gene>
<dbReference type="GO" id="GO:0006281">
    <property type="term" value="P:DNA repair"/>
    <property type="evidence" value="ECO:0007669"/>
    <property type="project" value="UniProtKB-KW"/>
</dbReference>
<dbReference type="InterPro" id="IPR012340">
    <property type="entry name" value="NA-bd_OB-fold"/>
</dbReference>
<dbReference type="GO" id="GO:0006260">
    <property type="term" value="P:DNA replication"/>
    <property type="evidence" value="ECO:0007669"/>
    <property type="project" value="UniProtKB-KW"/>
</dbReference>
<keyword evidence="7 14" id="KW-0227">DNA damage</keyword>
<feature type="binding site" evidence="14">
    <location>
        <position position="114"/>
    </location>
    <ligand>
        <name>NAD(+)</name>
        <dbReference type="ChEBI" id="CHEBI:57540"/>
    </ligand>
</feature>
<dbReference type="EC" id="6.5.1.2" evidence="2 14"/>
<feature type="binding site" evidence="14">
    <location>
        <position position="409"/>
    </location>
    <ligand>
        <name>Zn(2+)</name>
        <dbReference type="ChEBI" id="CHEBI:29105"/>
    </ligand>
</feature>
<dbReference type="InterPro" id="IPR013839">
    <property type="entry name" value="DNAligase_adenylation"/>
</dbReference>
<dbReference type="SUPFAM" id="SSF47781">
    <property type="entry name" value="RuvA domain 2-like"/>
    <property type="match status" value="1"/>
</dbReference>
<organism evidence="17 18">
    <name type="scientific">Candidatus Kerfeldbacteria bacterium CG15_BIG_FIL_POST_REV_8_21_14_020_45_12</name>
    <dbReference type="NCBI Taxonomy" id="2014247"/>
    <lineage>
        <taxon>Bacteria</taxon>
        <taxon>Candidatus Kerfeldiibacteriota</taxon>
    </lineage>
</organism>
<evidence type="ECO:0000256" key="12">
    <source>
        <dbReference type="ARBA" id="ARBA00034005"/>
    </source>
</evidence>
<comment type="function">
    <text evidence="1 14">DNA ligase that catalyzes the formation of phosphodiester linkages between 5'-phosphoryl and 3'-hydroxyl groups in double-stranded DNA using NAD as a coenzyme and as the energy source for the reaction. It is essential for DNA replication and repair of damaged DNA.</text>
</comment>
<dbReference type="EMBL" id="PFGC01000053">
    <property type="protein sequence ID" value="PIW36452.1"/>
    <property type="molecule type" value="Genomic_DNA"/>
</dbReference>
<dbReference type="CDD" id="cd17748">
    <property type="entry name" value="BRCT_DNA_ligase_like"/>
    <property type="match status" value="1"/>
</dbReference>
<evidence type="ECO:0000256" key="10">
    <source>
        <dbReference type="ARBA" id="ARBA00023027"/>
    </source>
</evidence>
<feature type="binding site" evidence="14">
    <location>
        <position position="432"/>
    </location>
    <ligand>
        <name>Zn(2+)</name>
        <dbReference type="ChEBI" id="CHEBI:29105"/>
    </ligand>
</feature>
<dbReference type="InterPro" id="IPR018239">
    <property type="entry name" value="DNA_ligase_AS"/>
</dbReference>
<dbReference type="FunFam" id="1.10.150.20:FF:000007">
    <property type="entry name" value="DNA ligase"/>
    <property type="match status" value="1"/>
</dbReference>
<dbReference type="InterPro" id="IPR013840">
    <property type="entry name" value="DNAligase_N"/>
</dbReference>
<proteinExistence type="inferred from homology"/>
<dbReference type="PANTHER" id="PTHR23389">
    <property type="entry name" value="CHROMOSOME TRANSMISSION FIDELITY FACTOR 18"/>
    <property type="match status" value="1"/>
</dbReference>
<evidence type="ECO:0000256" key="4">
    <source>
        <dbReference type="ARBA" id="ARBA00022598"/>
    </source>
</evidence>
<feature type="binding site" evidence="14">
    <location>
        <position position="137"/>
    </location>
    <ligand>
        <name>NAD(+)</name>
        <dbReference type="ChEBI" id="CHEBI:57540"/>
    </ligand>
</feature>
<dbReference type="Gene3D" id="6.20.10.30">
    <property type="match status" value="1"/>
</dbReference>
<keyword evidence="8 14" id="KW-0862">Zinc</keyword>
<dbReference type="PROSITE" id="PS01055">
    <property type="entry name" value="DNA_LIGASE_N1"/>
    <property type="match status" value="1"/>
</dbReference>
<dbReference type="GO" id="GO:0005829">
    <property type="term" value="C:cytosol"/>
    <property type="evidence" value="ECO:0007669"/>
    <property type="project" value="TreeGrafter"/>
</dbReference>
<keyword evidence="4 14" id="KW-0436">Ligase</keyword>
<dbReference type="Gene3D" id="3.30.470.30">
    <property type="entry name" value="DNA ligase/mRNA capping enzyme"/>
    <property type="match status" value="1"/>
</dbReference>
<dbReference type="NCBIfam" id="NF005932">
    <property type="entry name" value="PRK07956.1"/>
    <property type="match status" value="1"/>
</dbReference>
<dbReference type="PROSITE" id="PS01056">
    <property type="entry name" value="DNA_LIGASE_N2"/>
    <property type="match status" value="1"/>
</dbReference>
<evidence type="ECO:0000259" key="16">
    <source>
        <dbReference type="PROSITE" id="PS50172"/>
    </source>
</evidence>
<evidence type="ECO:0000256" key="15">
    <source>
        <dbReference type="RuleBase" id="RU000618"/>
    </source>
</evidence>
<feature type="binding site" evidence="14">
    <location>
        <position position="427"/>
    </location>
    <ligand>
        <name>Zn(2+)</name>
        <dbReference type="ChEBI" id="CHEBI:29105"/>
    </ligand>
</feature>
<feature type="binding site" evidence="14">
    <location>
        <begin position="83"/>
        <end position="84"/>
    </location>
    <ligand>
        <name>NAD(+)</name>
        <dbReference type="ChEBI" id="CHEBI:57540"/>
    </ligand>
</feature>
<dbReference type="Gene3D" id="1.10.150.20">
    <property type="entry name" value="5' to 3' exonuclease, C-terminal subdomain"/>
    <property type="match status" value="2"/>
</dbReference>
<dbReference type="Pfam" id="PF03120">
    <property type="entry name" value="OB_DNA_ligase"/>
    <property type="match status" value="1"/>
</dbReference>
<dbReference type="InterPro" id="IPR036420">
    <property type="entry name" value="BRCT_dom_sf"/>
</dbReference>
<evidence type="ECO:0000256" key="5">
    <source>
        <dbReference type="ARBA" id="ARBA00022705"/>
    </source>
</evidence>
<keyword evidence="11 14" id="KW-0234">DNA repair</keyword>
<dbReference type="SUPFAM" id="SSF50249">
    <property type="entry name" value="Nucleic acid-binding proteins"/>
    <property type="match status" value="1"/>
</dbReference>
<keyword evidence="6 14" id="KW-0479">Metal-binding</keyword>
<dbReference type="InterPro" id="IPR004149">
    <property type="entry name" value="Znf_DNAligase_C4"/>
</dbReference>
<comment type="catalytic activity">
    <reaction evidence="12 14 15">
        <text>NAD(+) + (deoxyribonucleotide)n-3'-hydroxyl + 5'-phospho-(deoxyribonucleotide)m = (deoxyribonucleotide)n+m + AMP + beta-nicotinamide D-nucleotide.</text>
        <dbReference type="EC" id="6.5.1.2"/>
    </reaction>
</comment>
<dbReference type="PANTHER" id="PTHR23389:SF9">
    <property type="entry name" value="DNA LIGASE"/>
    <property type="match status" value="1"/>
</dbReference>
<evidence type="ECO:0000256" key="2">
    <source>
        <dbReference type="ARBA" id="ARBA00012722"/>
    </source>
</evidence>
<evidence type="ECO:0000256" key="9">
    <source>
        <dbReference type="ARBA" id="ARBA00022842"/>
    </source>
</evidence>
<dbReference type="AlphaFoldDB" id="A0A2M7H2I5"/>
<feature type="binding site" evidence="14">
    <location>
        <position position="177"/>
    </location>
    <ligand>
        <name>NAD(+)</name>
        <dbReference type="ChEBI" id="CHEBI:57540"/>
    </ligand>
</feature>
<dbReference type="GO" id="GO:0046872">
    <property type="term" value="F:metal ion binding"/>
    <property type="evidence" value="ECO:0007669"/>
    <property type="project" value="UniProtKB-KW"/>
</dbReference>
<dbReference type="InterPro" id="IPR004150">
    <property type="entry name" value="NAD_DNA_ligase_OB"/>
</dbReference>
<dbReference type="Pfam" id="PF12826">
    <property type="entry name" value="HHH_2"/>
    <property type="match status" value="1"/>
</dbReference>
<dbReference type="PIRSF" id="PIRSF001604">
    <property type="entry name" value="LigA"/>
    <property type="match status" value="1"/>
</dbReference>
<evidence type="ECO:0000313" key="18">
    <source>
        <dbReference type="Proteomes" id="UP000230292"/>
    </source>
</evidence>
<evidence type="ECO:0000313" key="17">
    <source>
        <dbReference type="EMBL" id="PIW36452.1"/>
    </source>
</evidence>
<dbReference type="Pfam" id="PF14520">
    <property type="entry name" value="HHH_5"/>
    <property type="match status" value="1"/>
</dbReference>
<dbReference type="Pfam" id="PF00533">
    <property type="entry name" value="BRCT"/>
    <property type="match status" value="1"/>
</dbReference>
<evidence type="ECO:0000256" key="3">
    <source>
        <dbReference type="ARBA" id="ARBA00013308"/>
    </source>
</evidence>
<protein>
    <recommendedName>
        <fullName evidence="3 14">DNA ligase</fullName>
        <ecNumber evidence="2 14">6.5.1.2</ecNumber>
    </recommendedName>
    <alternativeName>
        <fullName evidence="14">Polydeoxyribonucleotide synthase [NAD(+)]</fullName>
    </alternativeName>
</protein>
<dbReference type="CDD" id="cd00114">
    <property type="entry name" value="LIGANc"/>
    <property type="match status" value="1"/>
</dbReference>
<dbReference type="SMART" id="SM00532">
    <property type="entry name" value="LIGANc"/>
    <property type="match status" value="1"/>
</dbReference>
<dbReference type="HAMAP" id="MF_01588">
    <property type="entry name" value="DNA_ligase_A"/>
    <property type="match status" value="1"/>
</dbReference>
<name>A0A2M7H2I5_9BACT</name>
<dbReference type="InterPro" id="IPR033136">
    <property type="entry name" value="DNA_ligase_CS"/>
</dbReference>
<evidence type="ECO:0000256" key="13">
    <source>
        <dbReference type="ARBA" id="ARBA00060881"/>
    </source>
</evidence>
<keyword evidence="5 14" id="KW-0235">DNA replication</keyword>
<feature type="binding site" evidence="14">
    <location>
        <position position="315"/>
    </location>
    <ligand>
        <name>NAD(+)</name>
        <dbReference type="ChEBI" id="CHEBI:57540"/>
    </ligand>
</feature>
<dbReference type="InterPro" id="IPR010994">
    <property type="entry name" value="RuvA_2-like"/>
</dbReference>
<comment type="cofactor">
    <cofactor evidence="14">
        <name>Mg(2+)</name>
        <dbReference type="ChEBI" id="CHEBI:18420"/>
    </cofactor>
    <cofactor evidence="14">
        <name>Mn(2+)</name>
        <dbReference type="ChEBI" id="CHEBI:29035"/>
    </cofactor>
</comment>
<evidence type="ECO:0000256" key="1">
    <source>
        <dbReference type="ARBA" id="ARBA00004067"/>
    </source>
</evidence>
<dbReference type="NCBIfam" id="TIGR00575">
    <property type="entry name" value="dnlj"/>
    <property type="match status" value="1"/>
</dbReference>
<dbReference type="Gene3D" id="3.40.50.10190">
    <property type="entry name" value="BRCT domain"/>
    <property type="match status" value="1"/>
</dbReference>
<dbReference type="PROSITE" id="PS50172">
    <property type="entry name" value="BRCT"/>
    <property type="match status" value="1"/>
</dbReference>
<dbReference type="Gene3D" id="1.10.287.610">
    <property type="entry name" value="Helix hairpin bin"/>
    <property type="match status" value="1"/>
</dbReference>
<evidence type="ECO:0000256" key="8">
    <source>
        <dbReference type="ARBA" id="ARBA00022833"/>
    </source>
</evidence>
<comment type="caution">
    <text evidence="17">The sequence shown here is derived from an EMBL/GenBank/DDBJ whole genome shotgun (WGS) entry which is preliminary data.</text>
</comment>
<comment type="caution">
    <text evidence="14">Lacks conserved residue(s) required for the propagation of feature annotation.</text>
</comment>
<evidence type="ECO:0000256" key="7">
    <source>
        <dbReference type="ARBA" id="ARBA00022763"/>
    </source>
</evidence>
<dbReference type="InterPro" id="IPR001679">
    <property type="entry name" value="DNA_ligase"/>
</dbReference>
<dbReference type="SUPFAM" id="SSF56091">
    <property type="entry name" value="DNA ligase/mRNA capping enzyme, catalytic domain"/>
    <property type="match status" value="1"/>
</dbReference>
<dbReference type="FunFam" id="2.40.50.140:FF:000012">
    <property type="entry name" value="DNA ligase"/>
    <property type="match status" value="1"/>
</dbReference>
<dbReference type="Gene3D" id="2.40.50.140">
    <property type="entry name" value="Nucleic acid-binding proteins"/>
    <property type="match status" value="1"/>
</dbReference>